<evidence type="ECO:0000256" key="1">
    <source>
        <dbReference type="ARBA" id="ARBA00023125"/>
    </source>
</evidence>
<organism evidence="3 4">
    <name type="scientific">Streptomyces rubradiris</name>
    <name type="common">Streptomyces achromogenes subsp. rubradiris</name>
    <dbReference type="NCBI Taxonomy" id="285531"/>
    <lineage>
        <taxon>Bacteria</taxon>
        <taxon>Bacillati</taxon>
        <taxon>Actinomycetota</taxon>
        <taxon>Actinomycetes</taxon>
        <taxon>Kitasatosporales</taxon>
        <taxon>Streptomycetaceae</taxon>
        <taxon>Streptomyces</taxon>
    </lineage>
</organism>
<protein>
    <recommendedName>
        <fullName evidence="2">Lsr2 DNA-binding domain-containing protein</fullName>
    </recommendedName>
</protein>
<dbReference type="RefSeq" id="WP_229926860.1">
    <property type="nucleotide sequence ID" value="NZ_BNCB01000016.1"/>
</dbReference>
<gene>
    <name evidence="3" type="ORF">Srubr_20020</name>
</gene>
<sequence length="226" mass="25302">MTPLERLTELCPPPISVQPPVNWAGVESALQLRLPEDYKQLTTAYDPGCFANFLWVYDPRHTSVHVSLLGPAQERTRAQVREDYARGIYPAPVDPELLLPCGGTDNGEGIFWITDPKNDPDAWTVAVNEARGPRWYTFDGNLTQFLVAVLSGTTTVPQFPETLLKGEIDFKPSRLDQWSPPLPPVTAPVSTDEIRDWARANGYDVPMRGRIPAGVRQAWEEAHRNN</sequence>
<keyword evidence="4" id="KW-1185">Reference proteome</keyword>
<dbReference type="SUPFAM" id="SSF160631">
    <property type="entry name" value="SMI1/KNR4-like"/>
    <property type="match status" value="1"/>
</dbReference>
<dbReference type="Gene3D" id="4.10.320.10">
    <property type="entry name" value="E3-binding domain"/>
    <property type="match status" value="1"/>
</dbReference>
<keyword evidence="1" id="KW-0238">DNA-binding</keyword>
<dbReference type="InterPro" id="IPR037883">
    <property type="entry name" value="Knr4/Smi1-like_sf"/>
</dbReference>
<feature type="domain" description="Lsr2 DNA-binding" evidence="2">
    <location>
        <begin position="190"/>
        <end position="222"/>
    </location>
</feature>
<dbReference type="EMBL" id="BNEA01000007">
    <property type="protein sequence ID" value="GHI52156.1"/>
    <property type="molecule type" value="Genomic_DNA"/>
</dbReference>
<reference evidence="4" key="1">
    <citation type="submission" date="2023-07" db="EMBL/GenBank/DDBJ databases">
        <title>Whole genome shotgun sequence of Streptomyces achromogenes subsp. rubradiris NBRC 14000.</title>
        <authorList>
            <person name="Komaki H."/>
            <person name="Tamura T."/>
        </authorList>
    </citation>
    <scope>NUCLEOTIDE SEQUENCE [LARGE SCALE GENOMIC DNA]</scope>
    <source>
        <strain evidence="4">NBRC 14000</strain>
    </source>
</reference>
<dbReference type="Proteomes" id="UP000646738">
    <property type="component" value="Unassembled WGS sequence"/>
</dbReference>
<accession>A0ABQ3R8J3</accession>
<name>A0ABQ3R8J3_STRRR</name>
<dbReference type="InterPro" id="IPR036625">
    <property type="entry name" value="E3-bd_dom_sf"/>
</dbReference>
<evidence type="ECO:0000259" key="2">
    <source>
        <dbReference type="Pfam" id="PF23359"/>
    </source>
</evidence>
<dbReference type="Pfam" id="PF23359">
    <property type="entry name" value="Lsr2_DNA-bd"/>
    <property type="match status" value="1"/>
</dbReference>
<evidence type="ECO:0000313" key="4">
    <source>
        <dbReference type="Proteomes" id="UP000646738"/>
    </source>
</evidence>
<proteinExistence type="predicted"/>
<evidence type="ECO:0000313" key="3">
    <source>
        <dbReference type="EMBL" id="GHI52156.1"/>
    </source>
</evidence>
<dbReference type="InterPro" id="IPR055370">
    <property type="entry name" value="Lsr2_DNA-bd"/>
</dbReference>
<comment type="caution">
    <text evidence="3">The sequence shown here is derived from an EMBL/GenBank/DDBJ whole genome shotgun (WGS) entry which is preliminary data.</text>
</comment>